<dbReference type="GO" id="GO:0032456">
    <property type="term" value="P:endocytic recycling"/>
    <property type="evidence" value="ECO:0007669"/>
    <property type="project" value="TreeGrafter"/>
</dbReference>
<keyword evidence="10" id="KW-1185">Reference proteome</keyword>
<dbReference type="InterPro" id="IPR036871">
    <property type="entry name" value="PX_dom_sf"/>
</dbReference>
<feature type="region of interest" description="Disordered" evidence="6">
    <location>
        <begin position="133"/>
        <end position="154"/>
    </location>
</feature>
<evidence type="ECO:0000256" key="1">
    <source>
        <dbReference type="ARBA" id="ARBA00004116"/>
    </source>
</evidence>
<evidence type="ECO:0000256" key="3">
    <source>
        <dbReference type="ARBA" id="ARBA00023054"/>
    </source>
</evidence>
<comment type="function">
    <text evidence="4">Essential for proper morphogenesis of the vacuole. May exist as structural reinforcement on the surface of the vacuolar membrane and be required for maintenance against rupture by osmotic pressure.</text>
</comment>
<sequence>MEVQSIAVRSFEVIKPIDSSKPYVLYSIEIGTKLKSYTICRRYSQFERLHHDLKVELDSASCRCLPTLPPKSTSVVGFLTGSALINQPSKLAERQAGLERWLKTVLVHKELKDKTCKSRALMDFLELTSMPNSNSSLASKASKADDTSSNPFTSTSWLAEHNEIRASVREMYDLLSRRDELLQPHQTTSTSASLAKLNRINLEAKRNLENLTARLAQLTDSLKQFTQPNGPKGRTTLTEGEASRRLQLVSTLQDDCERLSKKTLARADIGTGIRQTNQLLSSEAASRDRAELLGLHSNKSIGRPTTRILGGGGSLLSSLPVETSETRQRDNRQLMDHQLHQIVGQNQEAKLKSLTEILSRQKLLGLMIHQELEEQNEILDDLDRDVDSATKKLKDATKKINRLA</sequence>
<evidence type="ECO:0000259" key="8">
    <source>
        <dbReference type="PROSITE" id="PS50195"/>
    </source>
</evidence>
<dbReference type="CDD" id="cd15858">
    <property type="entry name" value="SNARE_VAM7"/>
    <property type="match status" value="1"/>
</dbReference>
<evidence type="ECO:0000259" key="7">
    <source>
        <dbReference type="PROSITE" id="PS50192"/>
    </source>
</evidence>
<evidence type="ECO:0008006" key="11">
    <source>
        <dbReference type="Google" id="ProtNLM"/>
    </source>
</evidence>
<gene>
    <name evidence="9" type="ORF">VP01_310g10</name>
</gene>
<dbReference type="GO" id="GO:0000329">
    <property type="term" value="C:fungal-type vacuole membrane"/>
    <property type="evidence" value="ECO:0007669"/>
    <property type="project" value="UniProtKB-ARBA"/>
</dbReference>
<dbReference type="GO" id="GO:0097576">
    <property type="term" value="P:vacuole fusion"/>
    <property type="evidence" value="ECO:0007669"/>
    <property type="project" value="UniProtKB-ARBA"/>
</dbReference>
<dbReference type="SMART" id="SM00312">
    <property type="entry name" value="PX"/>
    <property type="match status" value="1"/>
</dbReference>
<evidence type="ECO:0000256" key="6">
    <source>
        <dbReference type="SAM" id="MobiDB-lite"/>
    </source>
</evidence>
<dbReference type="InterPro" id="IPR000727">
    <property type="entry name" value="T_SNARE_dom"/>
</dbReference>
<comment type="caution">
    <text evidence="9">The sequence shown here is derived from an EMBL/GenBank/DDBJ whole genome shotgun (WGS) entry which is preliminary data.</text>
</comment>
<dbReference type="PANTHER" id="PTHR12431">
    <property type="entry name" value="SORTING NEXIN 17 AND 27"/>
    <property type="match status" value="1"/>
</dbReference>
<comment type="subcellular location">
    <subcellularLocation>
        <location evidence="1">Vacuole</location>
    </subcellularLocation>
</comment>
<evidence type="ECO:0000313" key="9">
    <source>
        <dbReference type="EMBL" id="KNZ53887.1"/>
    </source>
</evidence>
<feature type="coiled-coil region" evidence="5">
    <location>
        <begin position="372"/>
        <end position="399"/>
    </location>
</feature>
<proteinExistence type="predicted"/>
<accession>A0A0L6V079</accession>
<feature type="domain" description="PX" evidence="8">
    <location>
        <begin position="4"/>
        <end position="132"/>
    </location>
</feature>
<feature type="coiled-coil region" evidence="5">
    <location>
        <begin position="194"/>
        <end position="221"/>
    </location>
</feature>
<dbReference type="Proteomes" id="UP000037035">
    <property type="component" value="Unassembled WGS sequence"/>
</dbReference>
<evidence type="ECO:0000256" key="2">
    <source>
        <dbReference type="ARBA" id="ARBA00022554"/>
    </source>
</evidence>
<dbReference type="AlphaFoldDB" id="A0A0L6V079"/>
<dbReference type="OrthoDB" id="428895at2759"/>
<dbReference type="Pfam" id="PF00787">
    <property type="entry name" value="PX"/>
    <property type="match status" value="1"/>
</dbReference>
<dbReference type="EMBL" id="LAVV01008069">
    <property type="protein sequence ID" value="KNZ53887.1"/>
    <property type="molecule type" value="Genomic_DNA"/>
</dbReference>
<evidence type="ECO:0000256" key="5">
    <source>
        <dbReference type="SAM" id="Coils"/>
    </source>
</evidence>
<dbReference type="FunFam" id="1.20.5.110:FF:000058">
    <property type="entry name" value="VAM7p Vacuolar SNARE protein"/>
    <property type="match status" value="1"/>
</dbReference>
<name>A0A0L6V079_9BASI</name>
<dbReference type="SUPFAM" id="SSF64268">
    <property type="entry name" value="PX domain"/>
    <property type="match status" value="1"/>
</dbReference>
<dbReference type="Gene3D" id="1.20.5.110">
    <property type="match status" value="1"/>
</dbReference>
<dbReference type="GO" id="GO:0035091">
    <property type="term" value="F:phosphatidylinositol binding"/>
    <property type="evidence" value="ECO:0007669"/>
    <property type="project" value="InterPro"/>
</dbReference>
<dbReference type="STRING" id="27349.A0A0L6V079"/>
<dbReference type="GO" id="GO:0006886">
    <property type="term" value="P:intracellular protein transport"/>
    <property type="evidence" value="ECO:0007669"/>
    <property type="project" value="TreeGrafter"/>
</dbReference>
<dbReference type="GO" id="GO:0007034">
    <property type="term" value="P:vacuolar transport"/>
    <property type="evidence" value="ECO:0007669"/>
    <property type="project" value="UniProtKB-ARBA"/>
</dbReference>
<dbReference type="PROSITE" id="PS50195">
    <property type="entry name" value="PX"/>
    <property type="match status" value="1"/>
</dbReference>
<protein>
    <recommendedName>
        <fullName evidence="11">Syntaxin</fullName>
    </recommendedName>
</protein>
<keyword evidence="2" id="KW-0926">Vacuole</keyword>
<dbReference type="Gene3D" id="3.30.1520.10">
    <property type="entry name" value="Phox-like domain"/>
    <property type="match status" value="1"/>
</dbReference>
<dbReference type="VEuPathDB" id="FungiDB:VP01_310g10"/>
<evidence type="ECO:0000256" key="4">
    <source>
        <dbReference type="ARBA" id="ARBA00054927"/>
    </source>
</evidence>
<dbReference type="PANTHER" id="PTHR12431:SF14">
    <property type="entry name" value="LD15323P"/>
    <property type="match status" value="1"/>
</dbReference>
<evidence type="ECO:0000313" key="10">
    <source>
        <dbReference type="Proteomes" id="UP000037035"/>
    </source>
</evidence>
<feature type="domain" description="T-SNARE coiled-coil homology" evidence="7">
    <location>
        <begin position="341"/>
        <end position="403"/>
    </location>
</feature>
<dbReference type="InterPro" id="IPR001683">
    <property type="entry name" value="PX_dom"/>
</dbReference>
<dbReference type="SUPFAM" id="SSF58038">
    <property type="entry name" value="SNARE fusion complex"/>
    <property type="match status" value="1"/>
</dbReference>
<dbReference type="PROSITE" id="PS50192">
    <property type="entry name" value="T_SNARE"/>
    <property type="match status" value="1"/>
</dbReference>
<keyword evidence="3 5" id="KW-0175">Coiled coil</keyword>
<organism evidence="9 10">
    <name type="scientific">Puccinia sorghi</name>
    <dbReference type="NCBI Taxonomy" id="27349"/>
    <lineage>
        <taxon>Eukaryota</taxon>
        <taxon>Fungi</taxon>
        <taxon>Dikarya</taxon>
        <taxon>Basidiomycota</taxon>
        <taxon>Pucciniomycotina</taxon>
        <taxon>Pucciniomycetes</taxon>
        <taxon>Pucciniales</taxon>
        <taxon>Pucciniaceae</taxon>
        <taxon>Puccinia</taxon>
    </lineage>
</organism>
<dbReference type="CDD" id="cd06093">
    <property type="entry name" value="PX_domain"/>
    <property type="match status" value="1"/>
</dbReference>
<reference evidence="9 10" key="1">
    <citation type="submission" date="2015-08" db="EMBL/GenBank/DDBJ databases">
        <title>Next Generation Sequencing and Analysis of the Genome of Puccinia sorghi L Schw, the Causal Agent of Maize Common Rust.</title>
        <authorList>
            <person name="Rochi L."/>
            <person name="Burguener G."/>
            <person name="Darino M."/>
            <person name="Turjanski A."/>
            <person name="Kreff E."/>
            <person name="Dieguez M.J."/>
            <person name="Sacco F."/>
        </authorList>
    </citation>
    <scope>NUCLEOTIDE SEQUENCE [LARGE SCALE GENOMIC DNA]</scope>
    <source>
        <strain evidence="9 10">RO10H11247</strain>
    </source>
</reference>
<dbReference type="GO" id="GO:0005769">
    <property type="term" value="C:early endosome"/>
    <property type="evidence" value="ECO:0007669"/>
    <property type="project" value="TreeGrafter"/>
</dbReference>
<dbReference type="SMART" id="SM00397">
    <property type="entry name" value="t_SNARE"/>
    <property type="match status" value="1"/>
</dbReference>